<dbReference type="EMBL" id="MN740810">
    <property type="protein sequence ID" value="QHU12896.1"/>
    <property type="molecule type" value="Genomic_DNA"/>
</dbReference>
<dbReference type="PANTHER" id="PTHR11927:SF9">
    <property type="entry name" value="L-FUCOSYLTRANSFERASE"/>
    <property type="match status" value="1"/>
</dbReference>
<protein>
    <recommendedName>
        <fullName evidence="4">Glycosyltransferase</fullName>
    </recommendedName>
</protein>
<dbReference type="GO" id="GO:0008107">
    <property type="term" value="F:galactoside 2-alpha-L-fucosyltransferase activity"/>
    <property type="evidence" value="ECO:0007669"/>
    <property type="project" value="InterPro"/>
</dbReference>
<keyword evidence="1" id="KW-0328">Glycosyltransferase</keyword>
<evidence type="ECO:0000256" key="2">
    <source>
        <dbReference type="ARBA" id="ARBA00022679"/>
    </source>
</evidence>
<dbReference type="AlphaFoldDB" id="A0A6C0K741"/>
<dbReference type="GO" id="GO:0005975">
    <property type="term" value="P:carbohydrate metabolic process"/>
    <property type="evidence" value="ECO:0007669"/>
    <property type="project" value="InterPro"/>
</dbReference>
<organism evidence="3">
    <name type="scientific">viral metagenome</name>
    <dbReference type="NCBI Taxonomy" id="1070528"/>
    <lineage>
        <taxon>unclassified sequences</taxon>
        <taxon>metagenomes</taxon>
        <taxon>organismal metagenomes</taxon>
    </lineage>
</organism>
<dbReference type="Pfam" id="PF01531">
    <property type="entry name" value="Glyco_transf_11"/>
    <property type="match status" value="1"/>
</dbReference>
<sequence length="325" mass="36574">MPKKYTRKKKTKRRTNVHQRIYIGGQENKCLFISMLDNEGLGNQLFIFAAGLVASKKTGLPLCVVLSKGNPHSKNPKESYERLFKGPNVSTMKEEDIKPRMNSANSILNIPDGHATSKWSNANIKYISSSPKNAKLGGRLYQNYSAIVKVIPDVKAALMANEFSKKPEYREIEKGTPAGSAFIHVRRGDYVGRGWTLDADYYIRGMSELNKDPRVKKICIISNEIEWCKTIPWTTDRPIEYYDSKNELEVLYKMILCTAGAVISSSTFSAWGAMMGVDLSPTKNANTKIVYPLNWLEHDYDGNNPLIFPDTWTGIPNSMSTTTII</sequence>
<evidence type="ECO:0000313" key="3">
    <source>
        <dbReference type="EMBL" id="QHU12896.1"/>
    </source>
</evidence>
<evidence type="ECO:0008006" key="4">
    <source>
        <dbReference type="Google" id="ProtNLM"/>
    </source>
</evidence>
<accession>A0A6C0K741</accession>
<name>A0A6C0K741_9ZZZZ</name>
<keyword evidence="2" id="KW-0808">Transferase</keyword>
<dbReference type="GO" id="GO:0016020">
    <property type="term" value="C:membrane"/>
    <property type="evidence" value="ECO:0007669"/>
    <property type="project" value="InterPro"/>
</dbReference>
<dbReference type="InterPro" id="IPR002516">
    <property type="entry name" value="Glyco_trans_11"/>
</dbReference>
<evidence type="ECO:0000256" key="1">
    <source>
        <dbReference type="ARBA" id="ARBA00022676"/>
    </source>
</evidence>
<proteinExistence type="predicted"/>
<dbReference type="PANTHER" id="PTHR11927">
    <property type="entry name" value="GALACTOSIDE 2-L-FUCOSYLTRANSFERASE"/>
    <property type="match status" value="1"/>
</dbReference>
<reference evidence="3" key="1">
    <citation type="journal article" date="2020" name="Nature">
        <title>Giant virus diversity and host interactions through global metagenomics.</title>
        <authorList>
            <person name="Schulz F."/>
            <person name="Roux S."/>
            <person name="Paez-Espino D."/>
            <person name="Jungbluth S."/>
            <person name="Walsh D.A."/>
            <person name="Denef V.J."/>
            <person name="McMahon K.D."/>
            <person name="Konstantinidis K.T."/>
            <person name="Eloe-Fadrosh E.A."/>
            <person name="Kyrpides N.C."/>
            <person name="Woyke T."/>
        </authorList>
    </citation>
    <scope>NUCLEOTIDE SEQUENCE</scope>
    <source>
        <strain evidence="3">GVMAG-S-1101172-89</strain>
    </source>
</reference>